<keyword evidence="1" id="KW-1133">Transmembrane helix</keyword>
<name>A0A6S6QQE6_9HYPH</name>
<evidence type="ECO:0000256" key="1">
    <source>
        <dbReference type="SAM" id="Phobius"/>
    </source>
</evidence>
<reference evidence="2 3" key="1">
    <citation type="submission" date="2020-08" db="EMBL/GenBank/DDBJ databases">
        <title>Genome sequence of Rhizobiales bacterium strain IZ6.</title>
        <authorList>
            <person name="Nakai R."/>
            <person name="Naganuma T."/>
        </authorList>
    </citation>
    <scope>NUCLEOTIDE SEQUENCE [LARGE SCALE GENOMIC DNA]</scope>
    <source>
        <strain evidence="2 3">IZ6</strain>
    </source>
</reference>
<dbReference type="Proteomes" id="UP000515317">
    <property type="component" value="Chromosome"/>
</dbReference>
<organism evidence="2 3">
    <name type="scientific">Terrihabitans soli</name>
    <dbReference type="NCBI Taxonomy" id="708113"/>
    <lineage>
        <taxon>Bacteria</taxon>
        <taxon>Pseudomonadati</taxon>
        <taxon>Pseudomonadota</taxon>
        <taxon>Alphaproteobacteria</taxon>
        <taxon>Hyphomicrobiales</taxon>
        <taxon>Terrihabitans</taxon>
    </lineage>
</organism>
<evidence type="ECO:0000313" key="3">
    <source>
        <dbReference type="Proteomes" id="UP000515317"/>
    </source>
</evidence>
<evidence type="ECO:0000313" key="2">
    <source>
        <dbReference type="EMBL" id="BCJ89301.1"/>
    </source>
</evidence>
<feature type="transmembrane region" description="Helical" evidence="1">
    <location>
        <begin position="21"/>
        <end position="41"/>
    </location>
</feature>
<feature type="transmembrane region" description="Helical" evidence="1">
    <location>
        <begin position="61"/>
        <end position="81"/>
    </location>
</feature>
<keyword evidence="1" id="KW-0472">Membrane</keyword>
<keyword evidence="1" id="KW-0812">Transmembrane</keyword>
<gene>
    <name evidence="2" type="ORF">IZ6_00360</name>
</gene>
<dbReference type="AlphaFoldDB" id="A0A6S6QQE6"/>
<dbReference type="EMBL" id="AP023361">
    <property type="protein sequence ID" value="BCJ89301.1"/>
    <property type="molecule type" value="Genomic_DNA"/>
</dbReference>
<accession>A0A6S6QQE6</accession>
<keyword evidence="3" id="KW-1185">Reference proteome</keyword>
<dbReference type="KEGG" id="tso:IZ6_00360"/>
<protein>
    <submittedName>
        <fullName evidence="2">Uncharacterized protein</fullName>
    </submittedName>
</protein>
<dbReference type="RefSeq" id="WP_222876028.1">
    <property type="nucleotide sequence ID" value="NZ_AP023361.1"/>
</dbReference>
<proteinExistence type="predicted"/>
<sequence>MAKTAKVPAKAARNARRLMSALYINGMAIAVAAVGIIPVVMDEDPTRWTWNPRSWLDAEDFDNLKILLFACTLSAGLHWFARRRVAEMED</sequence>